<comment type="similarity">
    <text evidence="9">Belongs to the MscL family.</text>
</comment>
<feature type="transmembrane region" description="Helical" evidence="9">
    <location>
        <begin position="12"/>
        <end position="34"/>
    </location>
</feature>
<keyword evidence="12" id="KW-1185">Reference proteome</keyword>
<dbReference type="NCBIfam" id="TIGR00220">
    <property type="entry name" value="mscL"/>
    <property type="match status" value="1"/>
</dbReference>
<feature type="compositionally biased region" description="Low complexity" evidence="10">
    <location>
        <begin position="279"/>
        <end position="300"/>
    </location>
</feature>
<protein>
    <recommendedName>
        <fullName evidence="9">Large-conductance mechanosensitive channel</fullName>
    </recommendedName>
</protein>
<organism evidence="11 12">
    <name type="scientific">Gordonia pseudamarae</name>
    <dbReference type="NCBI Taxonomy" id="2831662"/>
    <lineage>
        <taxon>Bacteria</taxon>
        <taxon>Bacillati</taxon>
        <taxon>Actinomycetota</taxon>
        <taxon>Actinomycetes</taxon>
        <taxon>Mycobacteriales</taxon>
        <taxon>Gordoniaceae</taxon>
        <taxon>Gordonia</taxon>
    </lineage>
</organism>
<evidence type="ECO:0000313" key="12">
    <source>
        <dbReference type="Proteomes" id="UP001059836"/>
    </source>
</evidence>
<dbReference type="InterPro" id="IPR036019">
    <property type="entry name" value="MscL_channel"/>
</dbReference>
<proteinExistence type="inferred from homology"/>
<evidence type="ECO:0000256" key="4">
    <source>
        <dbReference type="ARBA" id="ARBA00022692"/>
    </source>
</evidence>
<dbReference type="RefSeq" id="WP_260840326.1">
    <property type="nucleotide sequence ID" value="NZ_CP045809.1"/>
</dbReference>
<evidence type="ECO:0000256" key="1">
    <source>
        <dbReference type="ARBA" id="ARBA00004141"/>
    </source>
</evidence>
<comment type="subunit">
    <text evidence="9">Homopentamer.</text>
</comment>
<feature type="transmembrane region" description="Helical" evidence="9">
    <location>
        <begin position="90"/>
        <end position="115"/>
    </location>
</feature>
<comment type="subcellular location">
    <subcellularLocation>
        <location evidence="9">Cell membrane</location>
        <topology evidence="9">Multi-pass membrane protein</topology>
    </subcellularLocation>
    <subcellularLocation>
        <location evidence="1">Membrane</location>
        <topology evidence="1">Multi-pass membrane protein</topology>
    </subcellularLocation>
</comment>
<dbReference type="InterPro" id="IPR037673">
    <property type="entry name" value="MSC/AndL"/>
</dbReference>
<gene>
    <name evidence="9 11" type="primary">mscL</name>
    <name evidence="11" type="ORF">GII31_05625</name>
</gene>
<keyword evidence="5 9" id="KW-1133">Transmembrane helix</keyword>
<keyword evidence="8 9" id="KW-0407">Ion channel</keyword>
<dbReference type="SUPFAM" id="SSF81330">
    <property type="entry name" value="Gated mechanosensitive channel"/>
    <property type="match status" value="1"/>
</dbReference>
<evidence type="ECO:0000256" key="6">
    <source>
        <dbReference type="ARBA" id="ARBA00023065"/>
    </source>
</evidence>
<keyword evidence="2 9" id="KW-0813">Transport</keyword>
<evidence type="ECO:0000313" key="11">
    <source>
        <dbReference type="EMBL" id="QHN34454.1"/>
    </source>
</evidence>
<feature type="region of interest" description="Disordered" evidence="10">
    <location>
        <begin position="161"/>
        <end position="180"/>
    </location>
</feature>
<evidence type="ECO:0000256" key="5">
    <source>
        <dbReference type="ARBA" id="ARBA00022989"/>
    </source>
</evidence>
<dbReference type="Pfam" id="PF01741">
    <property type="entry name" value="MscL"/>
    <property type="match status" value="1"/>
</dbReference>
<sequence length="311" mass="32359">MLKGFKEFILRGNVVELATAVIIGGAFTAIVTAFTSSIIEPLFAAIPVGSGCDDGATATAAADGTVAGPIQSCPLGFRILSDNEATFMDFGALLTAIINFLIIAAVIYFLIIMPYTKLSELRKKPEDEADDDEISLLTEIRDLLDPDGKIAEKKAAAKKAADEKEAAEKEAADKEAAEREAANRLGRLGGDPLGAPVGATQRFTAPPPAAPQAPQPGAPQGPPPGGPGYDAPGGPPSQPLYTNPPRYGAPSPYKQQPHQPSPYQQQPPAGGYPTPPPAQGNYPAPGAYPGQYPPEGGEYPNDPDGPGRHSR</sequence>
<evidence type="ECO:0000256" key="2">
    <source>
        <dbReference type="ARBA" id="ARBA00022448"/>
    </source>
</evidence>
<feature type="compositionally biased region" description="Low complexity" evidence="10">
    <location>
        <begin position="250"/>
        <end position="272"/>
    </location>
</feature>
<dbReference type="HAMAP" id="MF_00115">
    <property type="entry name" value="MscL"/>
    <property type="match status" value="1"/>
</dbReference>
<dbReference type="PANTHER" id="PTHR30266">
    <property type="entry name" value="MECHANOSENSITIVE CHANNEL MSCL"/>
    <property type="match status" value="1"/>
</dbReference>
<dbReference type="Gene3D" id="1.10.1200.120">
    <property type="entry name" value="Large-conductance mechanosensitive channel, MscL, domain 1"/>
    <property type="match status" value="1"/>
</dbReference>
<accession>A0ABX6IGG0</accession>
<feature type="compositionally biased region" description="Pro residues" evidence="10">
    <location>
        <begin position="205"/>
        <end position="226"/>
    </location>
</feature>
<keyword evidence="6 9" id="KW-0406">Ion transport</keyword>
<dbReference type="InterPro" id="IPR001185">
    <property type="entry name" value="MS_channel"/>
</dbReference>
<keyword evidence="7 9" id="KW-0472">Membrane</keyword>
<keyword evidence="3 9" id="KW-1003">Cell membrane</keyword>
<dbReference type="PANTHER" id="PTHR30266:SF2">
    <property type="entry name" value="LARGE-CONDUCTANCE MECHANOSENSITIVE CHANNEL"/>
    <property type="match status" value="1"/>
</dbReference>
<comment type="function">
    <text evidence="9">Channel that opens in response to stretch forces in the membrane lipid bilayer. May participate in the regulation of osmotic pressure changes within the cell.</text>
</comment>
<evidence type="ECO:0000256" key="9">
    <source>
        <dbReference type="HAMAP-Rule" id="MF_00115"/>
    </source>
</evidence>
<feature type="region of interest" description="Disordered" evidence="10">
    <location>
        <begin position="185"/>
        <end position="311"/>
    </location>
</feature>
<dbReference type="EMBL" id="CP045809">
    <property type="protein sequence ID" value="QHN34454.1"/>
    <property type="molecule type" value="Genomic_DNA"/>
</dbReference>
<dbReference type="Proteomes" id="UP001059836">
    <property type="component" value="Chromosome"/>
</dbReference>
<reference evidence="11" key="1">
    <citation type="journal article" date="2021" name="Nat. Microbiol.">
        <title>Cocultivation of an ultrasmall environmental parasitic bacterium with lytic ability against bacteria associated with wastewater foams.</title>
        <authorList>
            <person name="Batinovic S."/>
            <person name="Rose J.J.A."/>
            <person name="Ratcliffe J."/>
            <person name="Seviour R.J."/>
            <person name="Petrovski S."/>
        </authorList>
    </citation>
    <scope>NUCLEOTIDE SEQUENCE</scope>
    <source>
        <strain evidence="11">CON9</strain>
    </source>
</reference>
<evidence type="ECO:0000256" key="8">
    <source>
        <dbReference type="ARBA" id="ARBA00023303"/>
    </source>
</evidence>
<name>A0ABX6IGG0_9ACTN</name>
<keyword evidence="4 9" id="KW-0812">Transmembrane</keyword>
<evidence type="ECO:0000256" key="3">
    <source>
        <dbReference type="ARBA" id="ARBA00022475"/>
    </source>
</evidence>
<evidence type="ECO:0000256" key="7">
    <source>
        <dbReference type="ARBA" id="ARBA00023136"/>
    </source>
</evidence>
<evidence type="ECO:0000256" key="10">
    <source>
        <dbReference type="SAM" id="MobiDB-lite"/>
    </source>
</evidence>